<sequence>MQTATTAQTPIGLADTDDYATIDAPAQPVFRFSSERSQLVRFIDETVRRYTIVPDLTLLRFRAIEWLAGDEPGLDPAAAELKAKTLAAYGHAFAKTYQGFTQGAAAPF</sequence>
<name>A0ABW9D8R9_9BURK</name>
<evidence type="ECO:0000313" key="2">
    <source>
        <dbReference type="Proteomes" id="UP001629367"/>
    </source>
</evidence>
<reference evidence="1 2" key="1">
    <citation type="journal article" date="2024" name="Chem. Sci.">
        <title>Discovery of megapolipeptins by genome mining of a Burkholderiales bacteria collection.</title>
        <authorList>
            <person name="Paulo B.S."/>
            <person name="Recchia M.J.J."/>
            <person name="Lee S."/>
            <person name="Fergusson C.H."/>
            <person name="Romanowski S.B."/>
            <person name="Hernandez A."/>
            <person name="Krull N."/>
            <person name="Liu D.Y."/>
            <person name="Cavanagh H."/>
            <person name="Bos A."/>
            <person name="Gray C.A."/>
            <person name="Murphy B.T."/>
            <person name="Linington R.G."/>
            <person name="Eustaquio A.S."/>
        </authorList>
    </citation>
    <scope>NUCLEOTIDE SEQUENCE [LARGE SCALE GENOMIC DNA]</scope>
    <source>
        <strain evidence="1 2">RL17-335-BIF-A</strain>
    </source>
</reference>
<evidence type="ECO:0000313" key="1">
    <source>
        <dbReference type="EMBL" id="MFM0593987.1"/>
    </source>
</evidence>
<dbReference type="Proteomes" id="UP001629367">
    <property type="component" value="Unassembled WGS sequence"/>
</dbReference>
<dbReference type="RefSeq" id="WP_408212440.1">
    <property type="nucleotide sequence ID" value="NZ_JAQQBZ010000007.1"/>
</dbReference>
<accession>A0ABW9D8R9</accession>
<protein>
    <submittedName>
        <fullName evidence="1">Uncharacterized protein</fullName>
    </submittedName>
</protein>
<comment type="caution">
    <text evidence="1">The sequence shown here is derived from an EMBL/GenBank/DDBJ whole genome shotgun (WGS) entry which is preliminary data.</text>
</comment>
<gene>
    <name evidence="1" type="ORF">PQQ68_13250</name>
</gene>
<keyword evidence="2" id="KW-1185">Reference proteome</keyword>
<dbReference type="EMBL" id="JAQQBZ010000007">
    <property type="protein sequence ID" value="MFM0593987.1"/>
    <property type="molecule type" value="Genomic_DNA"/>
</dbReference>
<proteinExistence type="predicted"/>
<organism evidence="1 2">
    <name type="scientific">Paraburkholderia dilworthii</name>
    <dbReference type="NCBI Taxonomy" id="948106"/>
    <lineage>
        <taxon>Bacteria</taxon>
        <taxon>Pseudomonadati</taxon>
        <taxon>Pseudomonadota</taxon>
        <taxon>Betaproteobacteria</taxon>
        <taxon>Burkholderiales</taxon>
        <taxon>Burkholderiaceae</taxon>
        <taxon>Paraburkholderia</taxon>
    </lineage>
</organism>